<proteinExistence type="predicted"/>
<gene>
    <name evidence="4" type="ORF">SAMN05216552_10541</name>
</gene>
<dbReference type="InterPro" id="IPR050708">
    <property type="entry name" value="T6SS_VgrG/RHS"/>
</dbReference>
<dbReference type="NCBIfam" id="TIGR01643">
    <property type="entry name" value="YD_repeat_2x"/>
    <property type="match status" value="4"/>
</dbReference>
<dbReference type="PROSITE" id="PS00330">
    <property type="entry name" value="HEMOLYSIN_CALCIUM"/>
    <property type="match status" value="2"/>
</dbReference>
<dbReference type="Pfam" id="PF05593">
    <property type="entry name" value="RHS_repeat"/>
    <property type="match status" value="1"/>
</dbReference>
<dbReference type="PRINTS" id="PR00313">
    <property type="entry name" value="CABNDNGRPT"/>
</dbReference>
<dbReference type="Proteomes" id="UP000199391">
    <property type="component" value="Unassembled WGS sequence"/>
</dbReference>
<dbReference type="PANTHER" id="PTHR32305">
    <property type="match status" value="1"/>
</dbReference>
<keyword evidence="1" id="KW-0677">Repeat</keyword>
<dbReference type="STRING" id="1035707.SAMN05216552_10541"/>
<accession>A0A1I7M3S6</accession>
<dbReference type="InterPro" id="IPR006530">
    <property type="entry name" value="YD"/>
</dbReference>
<feature type="non-terminal residue" evidence="4">
    <location>
        <position position="677"/>
    </location>
</feature>
<dbReference type="GO" id="GO:0005509">
    <property type="term" value="F:calcium ion binding"/>
    <property type="evidence" value="ECO:0007669"/>
    <property type="project" value="InterPro"/>
</dbReference>
<dbReference type="InterPro" id="IPR031325">
    <property type="entry name" value="RHS_repeat"/>
</dbReference>
<dbReference type="Gene3D" id="2.150.10.10">
    <property type="entry name" value="Serralysin-like metalloprotease, C-terminal"/>
    <property type="match status" value="1"/>
</dbReference>
<evidence type="ECO:0000313" key="5">
    <source>
        <dbReference type="Proteomes" id="UP000199391"/>
    </source>
</evidence>
<feature type="region of interest" description="Disordered" evidence="2">
    <location>
        <begin position="589"/>
        <end position="677"/>
    </location>
</feature>
<dbReference type="PANTHER" id="PTHR32305:SF15">
    <property type="entry name" value="PROTEIN RHSA-RELATED"/>
    <property type="match status" value="1"/>
</dbReference>
<keyword evidence="5" id="KW-1185">Reference proteome</keyword>
<dbReference type="InterPro" id="IPR011049">
    <property type="entry name" value="Serralysin-like_metalloprot_C"/>
</dbReference>
<dbReference type="SUPFAM" id="SSF51120">
    <property type="entry name" value="beta-Roll"/>
    <property type="match status" value="1"/>
</dbReference>
<dbReference type="Pfam" id="PF25023">
    <property type="entry name" value="TEN_YD-shell"/>
    <property type="match status" value="2"/>
</dbReference>
<evidence type="ECO:0000313" key="4">
    <source>
        <dbReference type="EMBL" id="SFV16606.1"/>
    </source>
</evidence>
<reference evidence="5" key="1">
    <citation type="submission" date="2016-10" db="EMBL/GenBank/DDBJ databases">
        <authorList>
            <person name="Varghese N."/>
            <person name="Submissions S."/>
        </authorList>
    </citation>
    <scope>NUCLEOTIDE SEQUENCE [LARGE SCALE GENOMIC DNA]</scope>
    <source>
        <strain evidence="5">CGMCC 1.11014</strain>
    </source>
</reference>
<dbReference type="InterPro" id="IPR018511">
    <property type="entry name" value="Hemolysin-typ_Ca-bd_CS"/>
</dbReference>
<name>A0A1I7M3S6_9BURK</name>
<evidence type="ECO:0000256" key="2">
    <source>
        <dbReference type="SAM" id="MobiDB-lite"/>
    </source>
</evidence>
<dbReference type="AlphaFoldDB" id="A0A1I7M3S6"/>
<protein>
    <submittedName>
        <fullName evidence="4">YD repeat-containing protein</fullName>
    </submittedName>
</protein>
<dbReference type="InterPro" id="IPR056823">
    <property type="entry name" value="TEN-like_YD-shell"/>
</dbReference>
<dbReference type="InterPro" id="IPR001343">
    <property type="entry name" value="Hemolysn_Ca-bd"/>
</dbReference>
<feature type="compositionally biased region" description="Polar residues" evidence="2">
    <location>
        <begin position="652"/>
        <end position="664"/>
    </location>
</feature>
<evidence type="ECO:0000256" key="1">
    <source>
        <dbReference type="ARBA" id="ARBA00022737"/>
    </source>
</evidence>
<dbReference type="Gene3D" id="2.180.10.10">
    <property type="entry name" value="RHS repeat-associated core"/>
    <property type="match status" value="2"/>
</dbReference>
<dbReference type="Pfam" id="PF00353">
    <property type="entry name" value="HemolysinCabind"/>
    <property type="match status" value="2"/>
</dbReference>
<feature type="domain" description="Teneurin-like YD-shell" evidence="3">
    <location>
        <begin position="386"/>
        <end position="547"/>
    </location>
</feature>
<organism evidence="4 5">
    <name type="scientific">Pseudoduganella namucuonensis</name>
    <dbReference type="NCBI Taxonomy" id="1035707"/>
    <lineage>
        <taxon>Bacteria</taxon>
        <taxon>Pseudomonadati</taxon>
        <taxon>Pseudomonadota</taxon>
        <taxon>Betaproteobacteria</taxon>
        <taxon>Burkholderiales</taxon>
        <taxon>Oxalobacteraceae</taxon>
        <taxon>Telluria group</taxon>
        <taxon>Pseudoduganella</taxon>
    </lineage>
</organism>
<sequence>MVAIVSGNGNGLLNTSLALLNQGGAAHGAAKESAFLNIATGNLLLQRRDDFLAAPGADVAMLRTYNAQGDFDEGMGLSWKTGLQKQVASLTGALNTDGGTVTRIGGDGSATVFHYDAGRNGYVTADGGQSIAMGQNQQWIWRDERAGNGGLHEVYDSASNGRIVAVHDEEGPRLAYEYDTAGQVARITDAAGDVTHFDYDANGNLAQYRTVLANSGKSFVRVRYSYDNQQRLTGVSTDLTPEDGGVADGEVYAIGYSYEGVSSRVAGMTQSDGTQLAFTYQQIGGAWKIGSVSDASGLVAQLSYGVGKTTVSNAAGVATVYSYDGQGRLTEIAGPGGQQAYFDYDARGNVIRALLPDGQGVGYEYDGRGNRVVERDAGGALLVRREYDAAGKLLLSETVYGAQGQVQTASYVYDGASRLRFVIDTAGHVREHRYDSLGQRAATLEYTAALASSANRSEADLQAWTATGTVVSAGISRTDYGYDARGLLNEVLDANGAVRHVYDQAGQLLQTVAIDGSVTSYSYDGLGRREVLAEETGDVSLVSYDDVGNYAVTRMGGDSPESALYADDGEMLYTDESAMSAMSFGASSLESEVNPGNDGLTGTSGDDSIYGGAGDDTITDSGGNDTIDGGSGNDSITDSGGNNVLRGGDGNDTVTFNYNSNNTVEGGAGDDVIQVSA</sequence>
<dbReference type="EMBL" id="FPBO01000054">
    <property type="protein sequence ID" value="SFV16606.1"/>
    <property type="molecule type" value="Genomic_DNA"/>
</dbReference>
<feature type="compositionally biased region" description="Polar residues" evidence="2">
    <location>
        <begin position="633"/>
        <end position="642"/>
    </location>
</feature>
<evidence type="ECO:0000259" key="3">
    <source>
        <dbReference type="Pfam" id="PF25023"/>
    </source>
</evidence>
<feature type="domain" description="Teneurin-like YD-shell" evidence="3">
    <location>
        <begin position="220"/>
        <end position="380"/>
    </location>
</feature>